<feature type="region of interest" description="Disordered" evidence="15">
    <location>
        <begin position="1159"/>
        <end position="1207"/>
    </location>
</feature>
<evidence type="ECO:0000256" key="4">
    <source>
        <dbReference type="ARBA" id="ARBA00022527"/>
    </source>
</evidence>
<dbReference type="PROSITE" id="PS00107">
    <property type="entry name" value="PROTEIN_KINASE_ATP"/>
    <property type="match status" value="1"/>
</dbReference>
<dbReference type="SUPFAM" id="SSF56112">
    <property type="entry name" value="Protein kinase-like (PK-like)"/>
    <property type="match status" value="1"/>
</dbReference>
<dbReference type="PROSITE" id="PS50011">
    <property type="entry name" value="PROTEIN_KINASE_DOM"/>
    <property type="match status" value="1"/>
</dbReference>
<dbReference type="GO" id="GO:0005524">
    <property type="term" value="F:ATP binding"/>
    <property type="evidence" value="ECO:0007669"/>
    <property type="project" value="UniProtKB-UniRule"/>
</dbReference>
<dbReference type="OrthoDB" id="275301at2759"/>
<comment type="caution">
    <text evidence="17">The sequence shown here is derived from an EMBL/GenBank/DDBJ whole genome shotgun (WGS) entry which is preliminary data.</text>
</comment>
<evidence type="ECO:0000256" key="6">
    <source>
        <dbReference type="ARBA" id="ARBA00022723"/>
    </source>
</evidence>
<name>A0A401SBX8_CHIPU</name>
<dbReference type="SUPFAM" id="SSF47769">
    <property type="entry name" value="SAM/Pointed domain"/>
    <property type="match status" value="1"/>
</dbReference>
<evidence type="ECO:0000259" key="16">
    <source>
        <dbReference type="PROSITE" id="PS50011"/>
    </source>
</evidence>
<dbReference type="Pfam" id="PF19039">
    <property type="entry name" value="ASK_PH"/>
    <property type="match status" value="1"/>
</dbReference>
<dbReference type="EC" id="2.7.11.25" evidence="3"/>
<evidence type="ECO:0000256" key="11">
    <source>
        <dbReference type="ARBA" id="ARBA00023054"/>
    </source>
</evidence>
<dbReference type="PROSITE" id="PS00108">
    <property type="entry name" value="PROTEIN_KINASE_ST"/>
    <property type="match status" value="1"/>
</dbReference>
<keyword evidence="9 14" id="KW-0067">ATP-binding</keyword>
<evidence type="ECO:0000256" key="9">
    <source>
        <dbReference type="ARBA" id="ARBA00022840"/>
    </source>
</evidence>
<dbReference type="Pfam" id="PF20309">
    <property type="entry name" value="DRHyd-ASK"/>
    <property type="match status" value="1"/>
</dbReference>
<comment type="similarity">
    <text evidence="2">Belongs to the protein kinase superfamily. STE Ser/Thr protein kinase family. MAP kinase kinase kinase subfamily.</text>
</comment>
<accession>A0A401SBX8</accession>
<evidence type="ECO:0000256" key="2">
    <source>
        <dbReference type="ARBA" id="ARBA00006529"/>
    </source>
</evidence>
<evidence type="ECO:0000256" key="15">
    <source>
        <dbReference type="SAM" id="MobiDB-lite"/>
    </source>
</evidence>
<evidence type="ECO:0000256" key="10">
    <source>
        <dbReference type="ARBA" id="ARBA00022842"/>
    </source>
</evidence>
<evidence type="ECO:0000313" key="18">
    <source>
        <dbReference type="Proteomes" id="UP000287033"/>
    </source>
</evidence>
<dbReference type="FunFam" id="1.10.510.10:FF:000054">
    <property type="entry name" value="Mitogen-activated protein kinase kinase kinase 5"/>
    <property type="match status" value="1"/>
</dbReference>
<dbReference type="Gene3D" id="1.10.510.10">
    <property type="entry name" value="Transferase(Phosphotransferase) domain 1"/>
    <property type="match status" value="1"/>
</dbReference>
<dbReference type="InterPro" id="IPR017441">
    <property type="entry name" value="Protein_kinase_ATP_BS"/>
</dbReference>
<dbReference type="Gene3D" id="3.30.200.20">
    <property type="entry name" value="Phosphorylase Kinase, domain 1"/>
    <property type="match status" value="1"/>
</dbReference>
<feature type="compositionally biased region" description="Acidic residues" evidence="15">
    <location>
        <begin position="1164"/>
        <end position="1175"/>
    </location>
</feature>
<dbReference type="InterPro" id="IPR013761">
    <property type="entry name" value="SAM/pointed_sf"/>
</dbReference>
<dbReference type="STRING" id="137246.A0A401SBX8"/>
<evidence type="ECO:0000256" key="7">
    <source>
        <dbReference type="ARBA" id="ARBA00022741"/>
    </source>
</evidence>
<dbReference type="Pfam" id="PF20302">
    <property type="entry name" value="HisK-N-like"/>
    <property type="match status" value="1"/>
</dbReference>
<dbReference type="EMBL" id="BEZZ01000180">
    <property type="protein sequence ID" value="GCC27864.1"/>
    <property type="molecule type" value="Genomic_DNA"/>
</dbReference>
<organism evidence="17 18">
    <name type="scientific">Chiloscyllium punctatum</name>
    <name type="common">Brownbanded bambooshark</name>
    <name type="synonym">Hemiscyllium punctatum</name>
    <dbReference type="NCBI Taxonomy" id="137246"/>
    <lineage>
        <taxon>Eukaryota</taxon>
        <taxon>Metazoa</taxon>
        <taxon>Chordata</taxon>
        <taxon>Craniata</taxon>
        <taxon>Vertebrata</taxon>
        <taxon>Chondrichthyes</taxon>
        <taxon>Elasmobranchii</taxon>
        <taxon>Galeomorphii</taxon>
        <taxon>Galeoidea</taxon>
        <taxon>Orectolobiformes</taxon>
        <taxon>Hemiscylliidae</taxon>
        <taxon>Chiloscyllium</taxon>
    </lineage>
</organism>
<evidence type="ECO:0000256" key="8">
    <source>
        <dbReference type="ARBA" id="ARBA00022777"/>
    </source>
</evidence>
<dbReference type="InterPro" id="IPR008271">
    <property type="entry name" value="Ser/Thr_kinase_AS"/>
</dbReference>
<dbReference type="InterPro" id="IPR046873">
    <property type="entry name" value="HisK-N-like"/>
</dbReference>
<evidence type="ECO:0000313" key="17">
    <source>
        <dbReference type="EMBL" id="GCC27864.1"/>
    </source>
</evidence>
<dbReference type="PANTHER" id="PTHR11584:SF332">
    <property type="entry name" value="MITOGEN-ACTIVATED PROTEIN KINASE KINASE KINASE 5"/>
    <property type="match status" value="1"/>
</dbReference>
<comment type="catalytic activity">
    <reaction evidence="12">
        <text>L-threonyl-[protein] + ATP = O-phospho-L-threonyl-[protein] + ADP + H(+)</text>
        <dbReference type="Rhea" id="RHEA:46608"/>
        <dbReference type="Rhea" id="RHEA-COMP:11060"/>
        <dbReference type="Rhea" id="RHEA-COMP:11605"/>
        <dbReference type="ChEBI" id="CHEBI:15378"/>
        <dbReference type="ChEBI" id="CHEBI:30013"/>
        <dbReference type="ChEBI" id="CHEBI:30616"/>
        <dbReference type="ChEBI" id="CHEBI:61977"/>
        <dbReference type="ChEBI" id="CHEBI:456216"/>
        <dbReference type="EC" id="2.7.11.25"/>
    </reaction>
</comment>
<dbReference type="CDD" id="cd06624">
    <property type="entry name" value="STKc_ASK"/>
    <property type="match status" value="1"/>
</dbReference>
<reference evidence="17 18" key="1">
    <citation type="journal article" date="2018" name="Nat. Ecol. Evol.">
        <title>Shark genomes provide insights into elasmobranch evolution and the origin of vertebrates.</title>
        <authorList>
            <person name="Hara Y"/>
            <person name="Yamaguchi K"/>
            <person name="Onimaru K"/>
            <person name="Kadota M"/>
            <person name="Koyanagi M"/>
            <person name="Keeley SD"/>
            <person name="Tatsumi K"/>
            <person name="Tanaka K"/>
            <person name="Motone F"/>
            <person name="Kageyama Y"/>
            <person name="Nozu R"/>
            <person name="Adachi N"/>
            <person name="Nishimura O"/>
            <person name="Nakagawa R"/>
            <person name="Tanegashima C"/>
            <person name="Kiyatake I"/>
            <person name="Matsumoto R"/>
            <person name="Murakumo K"/>
            <person name="Nishida K"/>
            <person name="Terakita A"/>
            <person name="Kuratani S"/>
            <person name="Sato K"/>
            <person name="Hyodo S Kuraku.S."/>
        </authorList>
    </citation>
    <scope>NUCLEOTIDE SEQUENCE [LARGE SCALE GENOMIC DNA]</scope>
</reference>
<evidence type="ECO:0000256" key="3">
    <source>
        <dbReference type="ARBA" id="ARBA00012406"/>
    </source>
</evidence>
<sequence length="1359" mass="154492">MYQHRYSGPDRYTAAADTLLLKVRFQQQQQQRQRRLRFALTDMSLEQEAAAGAVSEGDSGLAVPVPLLCPGQGSGSTSVPAGTYWQDHTAAASVPSSVPAARLKNRPTTVVYVVNEAAQLQLAESLALQCLREACESVSASLETVPFEKLDFGETTVLDYFYNADIAVVEMSDAFRQPSLFYHLGVRESFSMANNIILYCDTNSDTLQSLQEIICQKKNASCGNYTFIPYMVTPHNKVYCCESSYMKGLSELMQPNFELLLGPICMPLVDRFVQLLKVAHISCCQYFRETILSDIRKARELYSGKELAEELKRIRKRLDNVEVLSADIVINLLLSYRDIQDYDAIVTLVETLEKLPTCDLVDNLHIKFHYAFALNRRNLAGDRQSAIEILLPMVQSEEQVPSDIYCLLGRIYKDMFLDSGFQDTESRDHGAYWYGKAFESEPTVHSGINLAVLLLAAGHQFDTSFELHKTEKIDEQADYFYLILRASMMEKSWYLKSVVQTIHIYQRFKKQTPEQPPECQELMDFWMDFIVEATNEAVTLVRFPVLILEPTKVFQPAYLSINNDAEEKTVSIWHVSPHDKNGIYEWNFNAATIRGVSVSKCDERCCFLYVLHNSDDFQIYFCTELHCKRFCEMVNSITDEVGKGAEEGDSEGDALEYDYEYDENGEKMVLGKGTFGMVYAGRDLSNQVRIAIKEIPERDSRYSQPLHEEIALHKHLKHKNIVQYLGSISENGFIKIFMEQVPGGSLSALLRSKWGPLKDNEQTIGFYTKQILEGLKYLHDNQIAHRDIKGDNVLINTYSGILKISDFGTSKRLAGINPCAETFTGTLQYMAPEIIDKGPRGYGKPADIWSLGCTIIEMATGKPPFYELGEPQAAMFKVGMFKIHPDIPESMSPEAKDFILRCFEPEPDKRATASELLSDEFLKVTSRKKKTQLKQQDYLRSISLPVPVVVEELSSGSEFGSVSPDSDLKQDLFFFKSRAKSCIEKESKASRPLLLSIPDDHFEDHSAPPSPEEKDAGFFMLKKDSERRATLHRILTEDQDKVVRNLLESLMQGSEEPKLKSEHICTLVVSLREFVRLIDRKIISATLSKLKLELDFDNHAISQIQMVLFGFQEAVNKVLRTHNIKPHWMFALDNIIRKAVQTAITILVPELRPHFSLASGSDAADQEEADDEDDEDHNKPIHSQTRRPSAVHEDPIPTSGVSTLSSTLSHDSQYVHRSLSMQLGRLKLETSRLLEELVQKEKDYQVLLHQAIEEKEQEIKLLRLKSQPIDLPVLSVCRYDSSPVNTGDPELIDWLREHGADEDTIDRFVADDYNLIDVLHYMTRDDLKCLRLRGGMLCKLWKAILENRKREFPSPLDHT</sequence>
<keyword evidence="8" id="KW-0418">Kinase</keyword>
<evidence type="ECO:0000256" key="13">
    <source>
        <dbReference type="ARBA" id="ARBA00048329"/>
    </source>
</evidence>
<proteinExistence type="inferred from homology"/>
<dbReference type="GO" id="GO:0033554">
    <property type="term" value="P:cellular response to stress"/>
    <property type="evidence" value="ECO:0007669"/>
    <property type="project" value="TreeGrafter"/>
</dbReference>
<dbReference type="InterPro" id="IPR043969">
    <property type="entry name" value="MAP3K_PH"/>
</dbReference>
<keyword evidence="10" id="KW-0460">Magnesium</keyword>
<keyword evidence="18" id="KW-1185">Reference proteome</keyword>
<evidence type="ECO:0000256" key="1">
    <source>
        <dbReference type="ARBA" id="ARBA00001946"/>
    </source>
</evidence>
<keyword evidence="6" id="KW-0479">Metal-binding</keyword>
<evidence type="ECO:0000256" key="5">
    <source>
        <dbReference type="ARBA" id="ARBA00022679"/>
    </source>
</evidence>
<dbReference type="OMA" id="CLAHSKN"/>
<keyword evidence="5" id="KW-0808">Transferase</keyword>
<evidence type="ECO:0000256" key="12">
    <source>
        <dbReference type="ARBA" id="ARBA00047559"/>
    </source>
</evidence>
<protein>
    <recommendedName>
        <fullName evidence="3">mitogen-activated protein kinase kinase kinase</fullName>
        <ecNumber evidence="3">2.7.11.25</ecNumber>
    </recommendedName>
</protein>
<dbReference type="GO" id="GO:0004709">
    <property type="term" value="F:MAP kinase kinase kinase activity"/>
    <property type="evidence" value="ECO:0007669"/>
    <property type="project" value="UniProtKB-EC"/>
</dbReference>
<dbReference type="Pfam" id="PF00069">
    <property type="entry name" value="Pkinase"/>
    <property type="match status" value="1"/>
</dbReference>
<keyword evidence="4" id="KW-0723">Serine/threonine-protein kinase</keyword>
<comment type="cofactor">
    <cofactor evidence="1">
        <name>Mg(2+)</name>
        <dbReference type="ChEBI" id="CHEBI:18420"/>
    </cofactor>
</comment>
<dbReference type="GO" id="GO:0046872">
    <property type="term" value="F:metal ion binding"/>
    <property type="evidence" value="ECO:0007669"/>
    <property type="project" value="UniProtKB-KW"/>
</dbReference>
<gene>
    <name evidence="17" type="ORF">chiPu_0006290</name>
</gene>
<dbReference type="InterPro" id="IPR025136">
    <property type="entry name" value="MAP3K_TRAF-bd"/>
</dbReference>
<dbReference type="Proteomes" id="UP000287033">
    <property type="component" value="Unassembled WGS sequence"/>
</dbReference>
<dbReference type="InterPro" id="IPR000719">
    <property type="entry name" value="Prot_kinase_dom"/>
</dbReference>
<dbReference type="PANTHER" id="PTHR11584">
    <property type="entry name" value="SERINE/THREONINE PROTEIN KINASE"/>
    <property type="match status" value="1"/>
</dbReference>
<dbReference type="FunFam" id="3.30.200.20:FF:000067">
    <property type="entry name" value="Mitogen-activated protein kinase kinase kinase 5"/>
    <property type="match status" value="1"/>
</dbReference>
<dbReference type="InterPro" id="IPR011009">
    <property type="entry name" value="Kinase-like_dom_sf"/>
</dbReference>
<comment type="catalytic activity">
    <reaction evidence="13">
        <text>L-seryl-[protein] + ATP = O-phospho-L-seryl-[protein] + ADP + H(+)</text>
        <dbReference type="Rhea" id="RHEA:17989"/>
        <dbReference type="Rhea" id="RHEA-COMP:9863"/>
        <dbReference type="Rhea" id="RHEA-COMP:11604"/>
        <dbReference type="ChEBI" id="CHEBI:15378"/>
        <dbReference type="ChEBI" id="CHEBI:29999"/>
        <dbReference type="ChEBI" id="CHEBI:30616"/>
        <dbReference type="ChEBI" id="CHEBI:83421"/>
        <dbReference type="ChEBI" id="CHEBI:456216"/>
        <dbReference type="EC" id="2.7.11.25"/>
    </reaction>
</comment>
<feature type="domain" description="Protein kinase" evidence="16">
    <location>
        <begin position="664"/>
        <end position="922"/>
    </location>
</feature>
<evidence type="ECO:0000256" key="14">
    <source>
        <dbReference type="PROSITE-ProRule" id="PRU10141"/>
    </source>
</evidence>
<dbReference type="SMART" id="SM00220">
    <property type="entry name" value="S_TKc"/>
    <property type="match status" value="1"/>
</dbReference>
<dbReference type="Pfam" id="PF13281">
    <property type="entry name" value="MAP3K_TRAF_bd"/>
    <property type="match status" value="2"/>
</dbReference>
<feature type="binding site" evidence="14">
    <location>
        <position position="693"/>
    </location>
    <ligand>
        <name>ATP</name>
        <dbReference type="ChEBI" id="CHEBI:30616"/>
    </ligand>
</feature>
<keyword evidence="7 14" id="KW-0547">Nucleotide-binding</keyword>
<dbReference type="InterPro" id="IPR046872">
    <property type="entry name" value="DRHyd-ASK"/>
</dbReference>
<keyword evidence="11" id="KW-0175">Coiled coil</keyword>